<dbReference type="PANTHER" id="PTHR43237">
    <property type="entry name" value="NADP-DEPENDENT MALIC ENZYME"/>
    <property type="match status" value="1"/>
</dbReference>
<keyword evidence="5" id="KW-1185">Reference proteome</keyword>
<dbReference type="InterPro" id="IPR046346">
    <property type="entry name" value="Aminoacid_DH-like_N_sf"/>
</dbReference>
<sequence length="783" mass="86243">MIKNRRSKNASAGFGEDKRKREANVKAALQYHIGGKISMIPTKPLNNARDLSLAYSPYVAEPCKLISKKPNAVFEYTAKGNTVAVITNGTAVLGLGNLGPAAAKPVMEGKSGLLNRFGGLSSFDIEVNTTDVDGFVFTVANIAETVGGINLEDIASPECFEIERRLSELVDVPVFHDDQHGTAIIMCAGLINACDITGKNIKDIHVVVNGCGAAGVACIEMMKELGVRHLVVCDQNGVIYKGRSLGLNSIKSRYAIDTKLRSLEDAMCNADVFVGVSVKDVVSTSMLQSMAKKPIIFAMANPDPEIHPELARKVRPDAIIATGRSDYENQINNVMCFPYIFRGALDVRAKKINQQMKIAAVHALSKLAREPVISEVRRAYNRHMEYGPNYIIPTPFDPRLFFEVSNAVGQAAIASGEIREKITPDELTKKINARRIKLQDNHVISVANSLNVSSNKIKEDNKTIIFAEGEEKKAILSSINWCNEDYGNAILVGNEQKIRAMFEELQISSSYLNHGKISVMNSANCSTTGQYIDNMYSRLNRKGYLYRSCVREVKIDRNIFSASALVAGHADLMVVGLTRNYLPVLYQILPLLEEGKSEKQLLFSITMLITGNKTIFVADTTINTTLNAQEIMEIAIRTAYKVQNLGFVPRVAFISHSNFGSDNSRNNCMREAVKLMSSPQAQTLMEKLGVKDLSYDGEMTIDVALNKDSFSKYPFMNLKEEANILIMPNIDASTALCHFTKRTNNATVVGPIIRGLPYPLQIVDNTFSEDDIVNLSLVSIDHD</sequence>
<dbReference type="CDD" id="cd05311">
    <property type="entry name" value="NAD_bind_2_malic_enz"/>
    <property type="match status" value="1"/>
</dbReference>
<evidence type="ECO:0000259" key="2">
    <source>
        <dbReference type="SMART" id="SM00919"/>
    </source>
</evidence>
<dbReference type="InterPro" id="IPR002505">
    <property type="entry name" value="PTA_PTB"/>
</dbReference>
<evidence type="ECO:0000313" key="4">
    <source>
        <dbReference type="EMBL" id="ETO91950.1"/>
    </source>
</evidence>
<dbReference type="AlphaFoldDB" id="W2V1E8"/>
<dbReference type="GO" id="GO:0004470">
    <property type="term" value="F:malic enzyme activity"/>
    <property type="evidence" value="ECO:0007669"/>
    <property type="project" value="InterPro"/>
</dbReference>
<dbReference type="InterPro" id="IPR012302">
    <property type="entry name" value="Malic_NAD-bd"/>
</dbReference>
<feature type="domain" description="Malic enzyme N-terminal" evidence="3">
    <location>
        <begin position="34"/>
        <end position="167"/>
    </location>
</feature>
<dbReference type="InterPro" id="IPR051674">
    <property type="entry name" value="Malate_Decarboxylase"/>
</dbReference>
<organism evidence="4 5">
    <name type="scientific">Candidatus Xenolissoclinum pacificiensis L6</name>
    <dbReference type="NCBI Taxonomy" id="1401685"/>
    <lineage>
        <taxon>Bacteria</taxon>
        <taxon>Pseudomonadati</taxon>
        <taxon>Pseudomonadota</taxon>
        <taxon>Alphaproteobacteria</taxon>
        <taxon>Rickettsiales</taxon>
        <taxon>Anaplasmataceae</taxon>
        <taxon>Candidatus Xenolissoclinum</taxon>
    </lineage>
</organism>
<dbReference type="GO" id="GO:0051287">
    <property type="term" value="F:NAD binding"/>
    <property type="evidence" value="ECO:0007669"/>
    <property type="project" value="InterPro"/>
</dbReference>
<dbReference type="Pfam" id="PF01515">
    <property type="entry name" value="PTA_PTB"/>
    <property type="match status" value="1"/>
</dbReference>
<dbReference type="Pfam" id="PF03949">
    <property type="entry name" value="Malic_M"/>
    <property type="match status" value="1"/>
</dbReference>
<accession>W2V1E8</accession>
<dbReference type="InterPro" id="IPR042112">
    <property type="entry name" value="P_AcTrfase_dom2"/>
</dbReference>
<reference evidence="4 5" key="1">
    <citation type="journal article" date="2013" name="PLoS ONE">
        <title>Bacterial endosymbiosis in a chordate host: long-term co-evolution and conservation of secondary metabolism.</title>
        <authorList>
            <person name="Kwan J.C."/>
            <person name="Schmidt E.W."/>
        </authorList>
    </citation>
    <scope>NUCLEOTIDE SEQUENCE [LARGE SCALE GENOMIC DNA]</scope>
    <source>
        <strain evidence="5">L6</strain>
    </source>
</reference>
<dbReference type="FunFam" id="3.40.50.720:FF:000095">
    <property type="entry name" value="NADP-dependent malic enzyme"/>
    <property type="match status" value="1"/>
</dbReference>
<dbReference type="InterPro" id="IPR012301">
    <property type="entry name" value="Malic_N_dom"/>
</dbReference>
<dbReference type="EMBL" id="AXCJ01000001">
    <property type="protein sequence ID" value="ETO91950.1"/>
    <property type="molecule type" value="Genomic_DNA"/>
</dbReference>
<dbReference type="STRING" id="1401685.P857_1131"/>
<dbReference type="Gene3D" id="3.40.50.10380">
    <property type="entry name" value="Malic enzyme, N-terminal domain"/>
    <property type="match status" value="1"/>
</dbReference>
<dbReference type="InterPro" id="IPR037062">
    <property type="entry name" value="Malic_N_dom_sf"/>
</dbReference>
<protein>
    <submittedName>
        <fullName evidence="4">NADP-dependent malic enzyme</fullName>
    </submittedName>
</protein>
<dbReference type="SMART" id="SM00919">
    <property type="entry name" value="Malic_M"/>
    <property type="match status" value="1"/>
</dbReference>
<dbReference type="Proteomes" id="UP000018951">
    <property type="component" value="Unassembled WGS sequence"/>
</dbReference>
<dbReference type="Pfam" id="PF00390">
    <property type="entry name" value="malic"/>
    <property type="match status" value="1"/>
</dbReference>
<dbReference type="PATRIC" id="fig|1401685.3.peg.364"/>
<keyword evidence="1" id="KW-0560">Oxidoreductase</keyword>
<dbReference type="Gene3D" id="3.40.50.10950">
    <property type="match status" value="1"/>
</dbReference>
<comment type="caution">
    <text evidence="4">The sequence shown here is derived from an EMBL/GenBank/DDBJ whole genome shotgun (WGS) entry which is preliminary data.</text>
</comment>
<dbReference type="Gene3D" id="3.40.50.10750">
    <property type="entry name" value="Isocitrate/Isopropylmalate dehydrogenase-like"/>
    <property type="match status" value="1"/>
</dbReference>
<dbReference type="PANTHER" id="PTHR43237:SF4">
    <property type="entry name" value="NADP-DEPENDENT MALIC ENZYME"/>
    <property type="match status" value="1"/>
</dbReference>
<evidence type="ECO:0000256" key="1">
    <source>
        <dbReference type="ARBA" id="ARBA00023002"/>
    </source>
</evidence>
<gene>
    <name evidence="4" type="primary">maeB</name>
    <name evidence="4" type="ORF">P857_1131</name>
</gene>
<dbReference type="Gene3D" id="3.40.50.720">
    <property type="entry name" value="NAD(P)-binding Rossmann-like Domain"/>
    <property type="match status" value="1"/>
</dbReference>
<dbReference type="SUPFAM" id="SSF53659">
    <property type="entry name" value="Isocitrate/Isopropylmalate dehydrogenase-like"/>
    <property type="match status" value="1"/>
</dbReference>
<feature type="domain" description="Malic enzyme NAD-binding" evidence="2">
    <location>
        <begin position="179"/>
        <end position="413"/>
    </location>
</feature>
<name>W2V1E8_9RICK</name>
<dbReference type="GO" id="GO:0016616">
    <property type="term" value="F:oxidoreductase activity, acting on the CH-OH group of donors, NAD or NADP as acceptor"/>
    <property type="evidence" value="ECO:0007669"/>
    <property type="project" value="InterPro"/>
</dbReference>
<proteinExistence type="predicted"/>
<evidence type="ECO:0000313" key="5">
    <source>
        <dbReference type="Proteomes" id="UP000018951"/>
    </source>
</evidence>
<dbReference type="SMART" id="SM01274">
    <property type="entry name" value="malic"/>
    <property type="match status" value="1"/>
</dbReference>
<dbReference type="InterPro" id="IPR036291">
    <property type="entry name" value="NAD(P)-bd_dom_sf"/>
</dbReference>
<dbReference type="InterPro" id="IPR042113">
    <property type="entry name" value="P_AcTrfase_dom1"/>
</dbReference>
<dbReference type="SUPFAM" id="SSF53223">
    <property type="entry name" value="Aminoacid dehydrogenase-like, N-terminal domain"/>
    <property type="match status" value="1"/>
</dbReference>
<dbReference type="SUPFAM" id="SSF51735">
    <property type="entry name" value="NAD(P)-binding Rossmann-fold domains"/>
    <property type="match status" value="1"/>
</dbReference>
<dbReference type="InterPro" id="IPR045213">
    <property type="entry name" value="Malic_NAD-bd_bact_type"/>
</dbReference>
<dbReference type="GO" id="GO:0016746">
    <property type="term" value="F:acyltransferase activity"/>
    <property type="evidence" value="ECO:0007669"/>
    <property type="project" value="InterPro"/>
</dbReference>
<evidence type="ECO:0000259" key="3">
    <source>
        <dbReference type="SMART" id="SM01274"/>
    </source>
</evidence>